<keyword evidence="5" id="KW-0809">Transit peptide</keyword>
<sequence length="365" mass="41548">MISNTRIEMVSAQLIDHHALQKQYRVLPRDMKIFLHNVSAIEPRDQELFVSIGKLSYIIQTNQLTLLTLDRDTITDLDVTPEELESAISTALEQDRESVLRYNTELLLLDAVFNVYIEKLLNRFGSIHLVVSRGLQHQTIGRLEKERQTLNRITTSASQARDAITYLLDSDLDILRLCFANQRVHAQSHQLNCVLNSSPFHLMQLGLPSDSEDSSSSDSVEDEDFPVRLNVLIDFMETHLFRLQELIAQAESVEQTISSHISFERLHLARRRNLFLYLDLLISILSCGFVVANSIGIVLGANVLNPWNDAPPGPLLRRTTGQFLAINFLILVFGWFGFTFAASCIMSYLMTRRRKGRKGSYRPSS</sequence>
<evidence type="ECO:0000256" key="7">
    <source>
        <dbReference type="ARBA" id="ARBA00023065"/>
    </source>
</evidence>
<dbReference type="Gene3D" id="1.20.58.340">
    <property type="entry name" value="Magnesium transport protein CorA, transmembrane region"/>
    <property type="match status" value="1"/>
</dbReference>
<dbReference type="OrthoDB" id="10251508at2759"/>
<evidence type="ECO:0000256" key="2">
    <source>
        <dbReference type="ARBA" id="ARBA00022448"/>
    </source>
</evidence>
<dbReference type="InterPro" id="IPR039204">
    <property type="entry name" value="MRS2-like"/>
</dbReference>
<accession>A0A4Z1TBW7</accession>
<evidence type="ECO:0000313" key="11">
    <source>
        <dbReference type="Proteomes" id="UP000315496"/>
    </source>
</evidence>
<comment type="subcellular location">
    <subcellularLocation>
        <location evidence="1">Membrane</location>
        <topology evidence="1">Multi-pass membrane protein</topology>
    </subcellularLocation>
</comment>
<dbReference type="PANTHER" id="PTHR13890:SF0">
    <property type="entry name" value="MAGNESIUM TRANSPORTER MRS2 HOMOLOG, MITOCHONDRIAL"/>
    <property type="match status" value="1"/>
</dbReference>
<comment type="caution">
    <text evidence="10">The sequence shown here is derived from an EMBL/GenBank/DDBJ whole genome shotgun (WGS) entry which is preliminary data.</text>
</comment>
<name>A0A4Z1TBW7_GIAMU</name>
<protein>
    <submittedName>
        <fullName evidence="10">Metal ion transporter CorA-like divalent cation transporter family protein</fullName>
    </submittedName>
</protein>
<evidence type="ECO:0000256" key="8">
    <source>
        <dbReference type="ARBA" id="ARBA00023136"/>
    </source>
</evidence>
<keyword evidence="3 9" id="KW-0812">Transmembrane</keyword>
<dbReference type="VEuPathDB" id="GiardiaDB:GMRT_13609"/>
<evidence type="ECO:0000256" key="6">
    <source>
        <dbReference type="ARBA" id="ARBA00022989"/>
    </source>
</evidence>
<dbReference type="GO" id="GO:0016020">
    <property type="term" value="C:membrane"/>
    <property type="evidence" value="ECO:0007669"/>
    <property type="project" value="UniProtKB-SubCell"/>
</dbReference>
<dbReference type="GO" id="GO:0015095">
    <property type="term" value="F:magnesium ion transmembrane transporter activity"/>
    <property type="evidence" value="ECO:0007669"/>
    <property type="project" value="TreeGrafter"/>
</dbReference>
<feature type="transmembrane region" description="Helical" evidence="9">
    <location>
        <begin position="274"/>
        <end position="304"/>
    </location>
</feature>
<evidence type="ECO:0000313" key="10">
    <source>
        <dbReference type="EMBL" id="TNJ30029.1"/>
    </source>
</evidence>
<keyword evidence="8 9" id="KW-0472">Membrane</keyword>
<dbReference type="Proteomes" id="UP000315496">
    <property type="component" value="Chromosome 1"/>
</dbReference>
<keyword evidence="11" id="KW-1185">Reference proteome</keyword>
<dbReference type="AlphaFoldDB" id="A0A4Z1TBW7"/>
<feature type="transmembrane region" description="Helical" evidence="9">
    <location>
        <begin position="324"/>
        <end position="349"/>
    </location>
</feature>
<evidence type="ECO:0000256" key="1">
    <source>
        <dbReference type="ARBA" id="ARBA00004141"/>
    </source>
</evidence>
<reference evidence="10 11" key="1">
    <citation type="submission" date="2019-05" db="EMBL/GenBank/DDBJ databases">
        <title>The compact genome of Giardia muris reveals important steps in the evolution of intestinal protozoan parasites.</title>
        <authorList>
            <person name="Xu F."/>
            <person name="Jimenez-Gonzalez A."/>
            <person name="Einarsson E."/>
            <person name="Astvaldsson A."/>
            <person name="Peirasmaki D."/>
            <person name="Eckmann L."/>
            <person name="Andersson J.O."/>
            <person name="Svard S.G."/>
            <person name="Jerlstrom-Hultqvist J."/>
        </authorList>
    </citation>
    <scope>NUCLEOTIDE SEQUENCE [LARGE SCALE GENOMIC DNA]</scope>
    <source>
        <strain evidence="10 11">Roberts-Thomson</strain>
    </source>
</reference>
<evidence type="ECO:0000256" key="3">
    <source>
        <dbReference type="ARBA" id="ARBA00022692"/>
    </source>
</evidence>
<gene>
    <name evidence="10" type="ORF">GMRT_13609</name>
</gene>
<keyword evidence="6 9" id="KW-1133">Transmembrane helix</keyword>
<evidence type="ECO:0000256" key="5">
    <source>
        <dbReference type="ARBA" id="ARBA00022946"/>
    </source>
</evidence>
<keyword evidence="7" id="KW-0406">Ion transport</keyword>
<keyword evidence="2" id="KW-0813">Transport</keyword>
<organism evidence="10 11">
    <name type="scientific">Giardia muris</name>
    <dbReference type="NCBI Taxonomy" id="5742"/>
    <lineage>
        <taxon>Eukaryota</taxon>
        <taxon>Metamonada</taxon>
        <taxon>Diplomonadida</taxon>
        <taxon>Hexamitidae</taxon>
        <taxon>Giardiinae</taxon>
        <taxon>Giardia</taxon>
    </lineage>
</organism>
<keyword evidence="4" id="KW-0460">Magnesium</keyword>
<dbReference type="PANTHER" id="PTHR13890">
    <property type="entry name" value="RNA SPLICING PROTEIN MRS2, MITOCHONDRIAL"/>
    <property type="match status" value="1"/>
</dbReference>
<evidence type="ECO:0000256" key="4">
    <source>
        <dbReference type="ARBA" id="ARBA00022842"/>
    </source>
</evidence>
<dbReference type="EMBL" id="VDLU01000001">
    <property type="protein sequence ID" value="TNJ30029.1"/>
    <property type="molecule type" value="Genomic_DNA"/>
</dbReference>
<proteinExistence type="predicted"/>
<evidence type="ECO:0000256" key="9">
    <source>
        <dbReference type="SAM" id="Phobius"/>
    </source>
</evidence>